<dbReference type="GO" id="GO:0009252">
    <property type="term" value="P:peptidoglycan biosynthetic process"/>
    <property type="evidence" value="ECO:0007669"/>
    <property type="project" value="UniProtKB-UniRule"/>
</dbReference>
<comment type="subcellular location">
    <subcellularLocation>
        <location evidence="1 7">Cytoplasm</location>
    </subcellularLocation>
</comment>
<dbReference type="GO" id="GO:0008764">
    <property type="term" value="F:UDP-N-acetylmuramoylalanine-D-glutamate ligase activity"/>
    <property type="evidence" value="ECO:0007669"/>
    <property type="project" value="UniProtKB-UniRule"/>
</dbReference>
<evidence type="ECO:0000256" key="3">
    <source>
        <dbReference type="ARBA" id="ARBA00022490"/>
    </source>
</evidence>
<comment type="function">
    <text evidence="7">Cell wall formation. Catalyzes the addition of glutamate to the nucleotide precursor UDP-N-acetylmuramoyl-L-alanine (UMA).</text>
</comment>
<sequence length="401" mass="44978">MKKSLFGYGLTTKALAKSGGWDIYDDNFEICSVDEFGNNLLNPAKFDPNLSELEIPSPGFPPHHNLIKSAKNLISEYDYFEPVMPKSIWISGTNGKTTTTKMTQWLLEPHGSVMGGNVGTPLANLDKKAKIWILETSSFTLHYTNHAKPNIYFLLPITPDHLSWHGSMSEYEKAKLKPLSMMSEGNIAIVPEIYAHRASAAKVVGYKDEFDLAAKFDIDIQKINFKTPFLMDAVFALCAAKLIFGYANYDLLNKFVIEAHKLEEFKDAYLRLWVDDTKATNLDATLQALKRYKDKKIHIILGGDDKGVDLNSVFEALKPLTVVIYAIGSNTDKLVDLSAKFDIKCVKCEFLEVAVKNISQNMSKDKNSNEIALLSPACASLDQFKSYAQRGDLFKKYVKEL</sequence>
<dbReference type="Proteomes" id="UP000028486">
    <property type="component" value="Chromosome"/>
</dbReference>
<dbReference type="STRING" id="1244531.CIG2463D_1559"/>
<comment type="catalytic activity">
    <reaction evidence="7">
        <text>UDP-N-acetyl-alpha-D-muramoyl-L-alanine + D-glutamate + ATP = UDP-N-acetyl-alpha-D-muramoyl-L-alanyl-D-glutamate + ADP + phosphate + H(+)</text>
        <dbReference type="Rhea" id="RHEA:16429"/>
        <dbReference type="ChEBI" id="CHEBI:15378"/>
        <dbReference type="ChEBI" id="CHEBI:29986"/>
        <dbReference type="ChEBI" id="CHEBI:30616"/>
        <dbReference type="ChEBI" id="CHEBI:43474"/>
        <dbReference type="ChEBI" id="CHEBI:83898"/>
        <dbReference type="ChEBI" id="CHEBI:83900"/>
        <dbReference type="ChEBI" id="CHEBI:456216"/>
        <dbReference type="EC" id="6.3.2.9"/>
    </reaction>
</comment>
<keyword evidence="7" id="KW-0133">Cell shape</keyword>
<organism evidence="9 10">
    <name type="scientific">Campylobacter iguaniorum</name>
    <dbReference type="NCBI Taxonomy" id="1244531"/>
    <lineage>
        <taxon>Bacteria</taxon>
        <taxon>Pseudomonadati</taxon>
        <taxon>Campylobacterota</taxon>
        <taxon>Epsilonproteobacteria</taxon>
        <taxon>Campylobacterales</taxon>
        <taxon>Campylobacteraceae</taxon>
        <taxon>Campylobacter</taxon>
    </lineage>
</organism>
<dbReference type="SUPFAM" id="SSF53244">
    <property type="entry name" value="MurD-like peptide ligases, peptide-binding domain"/>
    <property type="match status" value="1"/>
</dbReference>
<keyword evidence="7" id="KW-0131">Cell cycle</keyword>
<keyword evidence="6 7" id="KW-0067">ATP-binding</keyword>
<dbReference type="EMBL" id="CP009043">
    <property type="protein sequence ID" value="AII15191.1"/>
    <property type="molecule type" value="Genomic_DNA"/>
</dbReference>
<evidence type="ECO:0000256" key="6">
    <source>
        <dbReference type="ARBA" id="ARBA00022840"/>
    </source>
</evidence>
<dbReference type="Pfam" id="PF08245">
    <property type="entry name" value="Mur_ligase_M"/>
    <property type="match status" value="1"/>
</dbReference>
<evidence type="ECO:0000256" key="4">
    <source>
        <dbReference type="ARBA" id="ARBA00022598"/>
    </source>
</evidence>
<name>A0A076FB06_9BACT</name>
<dbReference type="Gene3D" id="3.40.1190.10">
    <property type="entry name" value="Mur-like, catalytic domain"/>
    <property type="match status" value="1"/>
</dbReference>
<evidence type="ECO:0000256" key="7">
    <source>
        <dbReference type="HAMAP-Rule" id="MF_00639"/>
    </source>
</evidence>
<dbReference type="HAMAP" id="MF_00639">
    <property type="entry name" value="MurD"/>
    <property type="match status" value="1"/>
</dbReference>
<evidence type="ECO:0000256" key="1">
    <source>
        <dbReference type="ARBA" id="ARBA00004496"/>
    </source>
</evidence>
<dbReference type="AlphaFoldDB" id="A0A076FB06"/>
<dbReference type="InterPro" id="IPR013221">
    <property type="entry name" value="Mur_ligase_cen"/>
</dbReference>
<proteinExistence type="inferred from homology"/>
<dbReference type="UniPathway" id="UPA00219"/>
<keyword evidence="5 7" id="KW-0547">Nucleotide-binding</keyword>
<dbReference type="GO" id="GO:0051301">
    <property type="term" value="P:cell division"/>
    <property type="evidence" value="ECO:0007669"/>
    <property type="project" value="UniProtKB-KW"/>
</dbReference>
<comment type="pathway">
    <text evidence="2 7">Cell wall biogenesis; peptidoglycan biosynthesis.</text>
</comment>
<protein>
    <recommendedName>
        <fullName evidence="7">UDP-N-acetylmuramoylalanine--D-glutamate ligase</fullName>
        <ecNumber evidence="7">6.3.2.9</ecNumber>
    </recommendedName>
    <alternativeName>
        <fullName evidence="7">D-glutamic acid-adding enzyme</fullName>
    </alternativeName>
    <alternativeName>
        <fullName evidence="7">UDP-N-acetylmuramoyl-L-alanyl-D-glutamate synthetase</fullName>
    </alternativeName>
</protein>
<feature type="binding site" evidence="7">
    <location>
        <begin position="92"/>
        <end position="98"/>
    </location>
    <ligand>
        <name>ATP</name>
        <dbReference type="ChEBI" id="CHEBI:30616"/>
    </ligand>
</feature>
<keyword evidence="4 7" id="KW-0436">Ligase</keyword>
<dbReference type="GO" id="GO:0008360">
    <property type="term" value="P:regulation of cell shape"/>
    <property type="evidence" value="ECO:0007669"/>
    <property type="project" value="UniProtKB-KW"/>
</dbReference>
<dbReference type="OrthoDB" id="9809796at2"/>
<dbReference type="PANTHER" id="PTHR43692">
    <property type="entry name" value="UDP-N-ACETYLMURAMOYLALANINE--D-GLUTAMATE LIGASE"/>
    <property type="match status" value="1"/>
</dbReference>
<comment type="similarity">
    <text evidence="7">Belongs to the MurCDEF family.</text>
</comment>
<dbReference type="RefSeq" id="WP_038454877.1">
    <property type="nucleotide sequence ID" value="NZ_CP009043.1"/>
</dbReference>
<feature type="domain" description="Mur ligase central" evidence="8">
    <location>
        <begin position="90"/>
        <end position="192"/>
    </location>
</feature>
<dbReference type="InterPro" id="IPR036565">
    <property type="entry name" value="Mur-like_cat_sf"/>
</dbReference>
<keyword evidence="7" id="KW-0132">Cell division</keyword>
<dbReference type="InterPro" id="IPR005762">
    <property type="entry name" value="MurD"/>
</dbReference>
<dbReference type="EC" id="6.3.2.9" evidence="7"/>
<dbReference type="GO" id="GO:0005524">
    <property type="term" value="F:ATP binding"/>
    <property type="evidence" value="ECO:0007669"/>
    <property type="project" value="UniProtKB-UniRule"/>
</dbReference>
<keyword evidence="3 7" id="KW-0963">Cytoplasm</keyword>
<evidence type="ECO:0000313" key="10">
    <source>
        <dbReference type="Proteomes" id="UP000028486"/>
    </source>
</evidence>
<dbReference type="NCBIfam" id="TIGR01087">
    <property type="entry name" value="murD"/>
    <property type="match status" value="1"/>
</dbReference>
<dbReference type="InterPro" id="IPR036615">
    <property type="entry name" value="Mur_ligase_C_dom_sf"/>
</dbReference>
<dbReference type="PANTHER" id="PTHR43692:SF1">
    <property type="entry name" value="UDP-N-ACETYLMURAMOYLALANINE--D-GLUTAMATE LIGASE"/>
    <property type="match status" value="1"/>
</dbReference>
<dbReference type="eggNOG" id="COG0771">
    <property type="taxonomic scope" value="Bacteria"/>
</dbReference>
<dbReference type="SUPFAM" id="SSF53623">
    <property type="entry name" value="MurD-like peptide ligases, catalytic domain"/>
    <property type="match status" value="1"/>
</dbReference>
<keyword evidence="10" id="KW-1185">Reference proteome</keyword>
<dbReference type="Gene3D" id="3.90.190.20">
    <property type="entry name" value="Mur ligase, C-terminal domain"/>
    <property type="match status" value="1"/>
</dbReference>
<keyword evidence="7" id="KW-0573">Peptidoglycan synthesis</keyword>
<dbReference type="HOGENOM" id="CLU_032540_2_0_7"/>
<keyword evidence="7" id="KW-0961">Cell wall biogenesis/degradation</keyword>
<evidence type="ECO:0000256" key="5">
    <source>
        <dbReference type="ARBA" id="ARBA00022741"/>
    </source>
</evidence>
<gene>
    <name evidence="7 9" type="primary">murD</name>
    <name evidence="9" type="ORF">CIG1485E_1368</name>
</gene>
<dbReference type="KEGG" id="caj:CIG1485E_1368"/>
<evidence type="ECO:0000313" key="9">
    <source>
        <dbReference type="EMBL" id="AII15191.1"/>
    </source>
</evidence>
<evidence type="ECO:0000256" key="2">
    <source>
        <dbReference type="ARBA" id="ARBA00004752"/>
    </source>
</evidence>
<accession>A0A076FB06</accession>
<evidence type="ECO:0000259" key="8">
    <source>
        <dbReference type="Pfam" id="PF08245"/>
    </source>
</evidence>
<dbReference type="GO" id="GO:0005737">
    <property type="term" value="C:cytoplasm"/>
    <property type="evidence" value="ECO:0007669"/>
    <property type="project" value="UniProtKB-SubCell"/>
</dbReference>
<dbReference type="GO" id="GO:0071555">
    <property type="term" value="P:cell wall organization"/>
    <property type="evidence" value="ECO:0007669"/>
    <property type="project" value="UniProtKB-KW"/>
</dbReference>
<reference evidence="10" key="1">
    <citation type="journal article" date="2014" name="Genome Announc.">
        <title>Complete Genome Sequence of Campylobacter iguaniorum Strain 1485ET, Isolated from a Bearded Dragon (Pogona vitticeps).</title>
        <authorList>
            <person name="Gilbert M.J."/>
            <person name="Miller W.G."/>
            <person name="Yee E."/>
            <person name="Kik M."/>
            <person name="Wagenaar J.A."/>
            <person name="Duim B."/>
        </authorList>
    </citation>
    <scope>NUCLEOTIDE SEQUENCE [LARGE SCALE GENOMIC DNA]</scope>
    <source>
        <strain evidence="10">1485E</strain>
    </source>
</reference>